<proteinExistence type="predicted"/>
<sequence>MTSVDQLGIDTVINKKEFSSNVLVKDCPVVGRSLVANRPLAPGDVVLVEEPLIKYNLKPICRSAKSPYYSKKLWNMLNSMVRDVEDDKFQQQYISDPAAEQKQNQDGYDDEYDSCDYSSSNEDDEQDQEEEEKPETNHDSDFCPGVPAAIIAYLDIHPPTNQFSNVKNRRLYKRDDFDFFYNPNSDIEPAWLDHKTVKLIHTVTQKVADTIPLFSHVDPYDLRSFVLKIYSNAHTIVLPRTRSMPTHPSKKARREMYKAKFGDSVTYWGEDAVDPPSTPTIALLRWGSKFAHSCSPNMFLHFEPNRNTMVFTVIRPVKEGQVLTFSYLPEDDSTVGGLVLGGTPDRRAKLQKFKFFECSCERCVDWDWSRGITCNACHNPTSFRDDKHVWTCFSCQAQNSDDEATFIGEREDLVQQTVMGFVARIHGHRRMNESTMRMMEPYLLELLDPAPEKNVVAVPKNHWTHGVIHFLLASYHLNLFPRTFGKGLADQLGLTRQGLEEALVYIEFLNNTIRTHPNFNKAVTLQSNGNLMAAFFAGWRVLTLVIDLVMDITENKYANVSYEKDDDDEDYEASRDNKQDEEIKSNKQQPIAEKKSAENDGGKTVDVVLIPLNQDWIVPLTKISSVVNKEWIPLIEQVSKTQQLAVLQHMISQIRSFGDRVEKTSFLSSSTASTPP</sequence>
<dbReference type="CDD" id="cd20071">
    <property type="entry name" value="SET_SMYD"/>
    <property type="match status" value="1"/>
</dbReference>
<dbReference type="Proteomes" id="UP000054107">
    <property type="component" value="Unassembled WGS sequence"/>
</dbReference>
<dbReference type="PROSITE" id="PS50280">
    <property type="entry name" value="SET"/>
    <property type="match status" value="1"/>
</dbReference>
<dbReference type="Gene3D" id="2.170.270.10">
    <property type="entry name" value="SET domain"/>
    <property type="match status" value="1"/>
</dbReference>
<evidence type="ECO:0000313" key="3">
    <source>
        <dbReference type="EMBL" id="CEP13829.1"/>
    </source>
</evidence>
<dbReference type="Pfam" id="PF00856">
    <property type="entry name" value="SET"/>
    <property type="match status" value="1"/>
</dbReference>
<dbReference type="InterPro" id="IPR050869">
    <property type="entry name" value="H3K4_H4K5_MeTrfase"/>
</dbReference>
<reference evidence="3 4" key="1">
    <citation type="submission" date="2014-09" db="EMBL/GenBank/DDBJ databases">
        <authorList>
            <person name="Ellenberger Sabrina"/>
        </authorList>
    </citation>
    <scope>NUCLEOTIDE SEQUENCE [LARGE SCALE GENOMIC DNA]</scope>
    <source>
        <strain evidence="3 4">CBS 412.66</strain>
    </source>
</reference>
<dbReference type="EMBL" id="LN730558">
    <property type="protein sequence ID" value="CEP13829.1"/>
    <property type="molecule type" value="Genomic_DNA"/>
</dbReference>
<feature type="region of interest" description="Disordered" evidence="1">
    <location>
        <begin position="96"/>
        <end position="142"/>
    </location>
</feature>
<dbReference type="SUPFAM" id="SSF82199">
    <property type="entry name" value="SET domain"/>
    <property type="match status" value="1"/>
</dbReference>
<accession>A0A0B7N8R3</accession>
<dbReference type="PANTHER" id="PTHR12197">
    <property type="entry name" value="HISTONE-LYSINE N-METHYLTRANSFERASE SMYD"/>
    <property type="match status" value="1"/>
</dbReference>
<keyword evidence="4" id="KW-1185">Reference proteome</keyword>
<evidence type="ECO:0000313" key="4">
    <source>
        <dbReference type="Proteomes" id="UP000054107"/>
    </source>
</evidence>
<dbReference type="GO" id="GO:0005634">
    <property type="term" value="C:nucleus"/>
    <property type="evidence" value="ECO:0007669"/>
    <property type="project" value="TreeGrafter"/>
</dbReference>
<dbReference type="STRING" id="35722.A0A0B7N8R3"/>
<dbReference type="SMART" id="SM00317">
    <property type="entry name" value="SET"/>
    <property type="match status" value="1"/>
</dbReference>
<name>A0A0B7N8R3_9FUNG</name>
<feature type="region of interest" description="Disordered" evidence="1">
    <location>
        <begin position="563"/>
        <end position="599"/>
    </location>
</feature>
<dbReference type="PANTHER" id="PTHR12197:SF251">
    <property type="entry name" value="EG:BACR7C10.4 PROTEIN"/>
    <property type="match status" value="1"/>
</dbReference>
<dbReference type="InterPro" id="IPR046341">
    <property type="entry name" value="SET_dom_sf"/>
</dbReference>
<evidence type="ECO:0000256" key="1">
    <source>
        <dbReference type="SAM" id="MobiDB-lite"/>
    </source>
</evidence>
<gene>
    <name evidence="3" type="primary">PARPA_07963.1 scaffold 31073</name>
</gene>
<dbReference type="OrthoDB" id="265717at2759"/>
<feature type="compositionally biased region" description="Acidic residues" evidence="1">
    <location>
        <begin position="121"/>
        <end position="133"/>
    </location>
</feature>
<dbReference type="InterPro" id="IPR001214">
    <property type="entry name" value="SET_dom"/>
</dbReference>
<evidence type="ECO:0000259" key="2">
    <source>
        <dbReference type="PROSITE" id="PS50280"/>
    </source>
</evidence>
<dbReference type="AlphaFoldDB" id="A0A0B7N8R3"/>
<feature type="compositionally biased region" description="Basic and acidic residues" evidence="1">
    <location>
        <begin position="572"/>
        <end position="585"/>
    </location>
</feature>
<organism evidence="3 4">
    <name type="scientific">Parasitella parasitica</name>
    <dbReference type="NCBI Taxonomy" id="35722"/>
    <lineage>
        <taxon>Eukaryota</taxon>
        <taxon>Fungi</taxon>
        <taxon>Fungi incertae sedis</taxon>
        <taxon>Mucoromycota</taxon>
        <taxon>Mucoromycotina</taxon>
        <taxon>Mucoromycetes</taxon>
        <taxon>Mucorales</taxon>
        <taxon>Mucorineae</taxon>
        <taxon>Mucoraceae</taxon>
        <taxon>Parasitella</taxon>
    </lineage>
</organism>
<protein>
    <recommendedName>
        <fullName evidence="2">SET domain-containing protein</fullName>
    </recommendedName>
</protein>
<feature type="domain" description="SET" evidence="2">
    <location>
        <begin position="20"/>
        <end position="328"/>
    </location>
</feature>